<feature type="region of interest" description="Disordered" evidence="1">
    <location>
        <begin position="375"/>
        <end position="394"/>
    </location>
</feature>
<reference evidence="2 3" key="1">
    <citation type="submission" date="2021-05" db="EMBL/GenBank/DDBJ databases">
        <title>Direct Submission.</title>
        <authorList>
            <person name="Li K."/>
            <person name="Gao J."/>
        </authorList>
    </citation>
    <scope>NUCLEOTIDE SEQUENCE [LARGE SCALE GENOMIC DNA]</scope>
    <source>
        <strain evidence="2 3">Mg02</strain>
    </source>
</reference>
<evidence type="ECO:0000256" key="1">
    <source>
        <dbReference type="SAM" id="MobiDB-lite"/>
    </source>
</evidence>
<keyword evidence="3" id="KW-1185">Reference proteome</keyword>
<organism evidence="2 3">
    <name type="scientific">Nocardiopsis changdeensis</name>
    <dbReference type="NCBI Taxonomy" id="2831969"/>
    <lineage>
        <taxon>Bacteria</taxon>
        <taxon>Bacillati</taxon>
        <taxon>Actinomycetota</taxon>
        <taxon>Actinomycetes</taxon>
        <taxon>Streptosporangiales</taxon>
        <taxon>Nocardiopsidaceae</taxon>
        <taxon>Nocardiopsis</taxon>
    </lineage>
</organism>
<proteinExistence type="predicted"/>
<evidence type="ECO:0000313" key="3">
    <source>
        <dbReference type="Proteomes" id="UP000676079"/>
    </source>
</evidence>
<feature type="region of interest" description="Disordered" evidence="1">
    <location>
        <begin position="227"/>
        <end position="269"/>
    </location>
</feature>
<dbReference type="Proteomes" id="UP000676079">
    <property type="component" value="Chromosome"/>
</dbReference>
<feature type="compositionally biased region" description="Basic and acidic residues" evidence="1">
    <location>
        <begin position="252"/>
        <end position="263"/>
    </location>
</feature>
<gene>
    <name evidence="2" type="ORF">KGD84_21385</name>
</gene>
<name>A0ABX8BKP3_9ACTN</name>
<sequence>MPGTAPPADPRPASALAVLGALLDRSLVQIEDATADARFHDRETVRAAADVWDDNTRALFVSALGRTRRARDRRARRALRWMADLGPARRAWMAASAAEAGYDIGALVPPARTSGDPGPAAAPVTGGVAEGLAADHRLDTATVSTFSVERRGTRLTARVVLTAERARPGPEEGEGTADLVVRLPEVDEVRFDTRDVPGARLSCDHYGVTVAFGDGLLRGPAATVEVRREARGPGLPAATRSWSPPPRPSPEPARRRDRGREARPLTGEVSGPAARAVCHLLVWTMIRIRSSGGHPGRSTTPVPALCRALAGAGADIAAAAAHFTPGRRERAFRDLALAWVRRGGPETAAHFDRALDAVSRSSGIDELEAARRLARELRGRDSAPEPRTAPSRDLDVPSAAALRLVSYTAGRSWEEGALKPDATVHLAAPADPADPGEPWRLRVLTARAPDRVRVSTPAFRGTLRPRTIDDHDGRATLVAADGALEVRGSWH</sequence>
<protein>
    <submittedName>
        <fullName evidence="2">Uncharacterized protein</fullName>
    </submittedName>
</protein>
<accession>A0ABX8BKP3</accession>
<dbReference type="RefSeq" id="WP_220562189.1">
    <property type="nucleotide sequence ID" value="NZ_CP074133.1"/>
</dbReference>
<evidence type="ECO:0000313" key="2">
    <source>
        <dbReference type="EMBL" id="QUX20993.1"/>
    </source>
</evidence>
<dbReference type="EMBL" id="CP074133">
    <property type="protein sequence ID" value="QUX20993.1"/>
    <property type="molecule type" value="Genomic_DNA"/>
</dbReference>